<feature type="transmembrane region" description="Helical" evidence="3">
    <location>
        <begin position="208"/>
        <end position="224"/>
    </location>
</feature>
<feature type="transmembrane region" description="Helical" evidence="3">
    <location>
        <begin position="256"/>
        <end position="276"/>
    </location>
</feature>
<evidence type="ECO:0008006" key="6">
    <source>
        <dbReference type="Google" id="ProtNLM"/>
    </source>
</evidence>
<feature type="transmembrane region" description="Helical" evidence="3">
    <location>
        <begin position="343"/>
        <end position="360"/>
    </location>
</feature>
<dbReference type="AlphaFoldDB" id="A0A1F5YLV8"/>
<feature type="region of interest" description="Disordered" evidence="2">
    <location>
        <begin position="34"/>
        <end position="73"/>
    </location>
</feature>
<feature type="transmembrane region" description="Helical" evidence="3">
    <location>
        <begin position="521"/>
        <end position="538"/>
    </location>
</feature>
<feature type="transmembrane region" description="Helical" evidence="3">
    <location>
        <begin position="97"/>
        <end position="115"/>
    </location>
</feature>
<name>A0A1F5YLV8_9BACT</name>
<evidence type="ECO:0000313" key="4">
    <source>
        <dbReference type="EMBL" id="OGG01033.1"/>
    </source>
</evidence>
<evidence type="ECO:0000256" key="1">
    <source>
        <dbReference type="SAM" id="Coils"/>
    </source>
</evidence>
<gene>
    <name evidence="4" type="ORF">A3F83_12810</name>
</gene>
<keyword evidence="3" id="KW-0472">Membrane</keyword>
<feature type="transmembrane region" description="Helical" evidence="3">
    <location>
        <begin position="392"/>
        <end position="413"/>
    </location>
</feature>
<organism evidence="4 5">
    <name type="scientific">Candidatus Glassbacteria bacterium RIFCSPLOWO2_12_FULL_58_11</name>
    <dbReference type="NCBI Taxonomy" id="1817867"/>
    <lineage>
        <taxon>Bacteria</taxon>
        <taxon>Candidatus Glassiibacteriota</taxon>
    </lineage>
</organism>
<dbReference type="InterPro" id="IPR019286">
    <property type="entry name" value="DUF2339_TM"/>
</dbReference>
<feature type="transmembrane region" description="Helical" evidence="3">
    <location>
        <begin position="366"/>
        <end position="385"/>
    </location>
</feature>
<feature type="transmembrane region" description="Helical" evidence="3">
    <location>
        <begin position="230"/>
        <end position="249"/>
    </location>
</feature>
<dbReference type="STRING" id="1817867.A3F83_12810"/>
<dbReference type="PANTHER" id="PTHR38434">
    <property type="entry name" value="BLL2549 PROTEIN"/>
    <property type="match status" value="1"/>
</dbReference>
<feature type="compositionally biased region" description="Basic and acidic residues" evidence="2">
    <location>
        <begin position="34"/>
        <end position="44"/>
    </location>
</feature>
<dbReference type="PANTHER" id="PTHR38434:SF1">
    <property type="entry name" value="BLL2549 PROTEIN"/>
    <property type="match status" value="1"/>
</dbReference>
<proteinExistence type="predicted"/>
<comment type="caution">
    <text evidence="4">The sequence shown here is derived from an EMBL/GenBank/DDBJ whole genome shotgun (WGS) entry which is preliminary data.</text>
</comment>
<dbReference type="Pfam" id="PF10101">
    <property type="entry name" value="DUF2339"/>
    <property type="match status" value="1"/>
</dbReference>
<dbReference type="EMBL" id="MFIX01000229">
    <property type="protein sequence ID" value="OGG01033.1"/>
    <property type="molecule type" value="Genomic_DNA"/>
</dbReference>
<accession>A0A1F5YLV8</accession>
<keyword evidence="3" id="KW-1133">Transmembrane helix</keyword>
<evidence type="ECO:0000256" key="3">
    <source>
        <dbReference type="SAM" id="Phobius"/>
    </source>
</evidence>
<sequence>MDRQEKSETDQRLARLEETVELLSRRLESVIESLPSKEEPKISRPAENQQLQAEREPETSFGPATLLSPPAPPSAAKERVRAAAGWSVPDKLKSGEFWLNKIGIGLLLFGVAFLFKYSIDQGWLTPWARVTAGLLIGTLLFVFGLRTAAHRPNFSQVLLGGAVASFYITGFAAFQVFQLVSHPLAFVFMVAVTVLALVLSLKQEAAGLSLIGALGGLGTPFLLYSGEANLAGLIGYTCLVLAGAEAIFLYRGWRSLQWIAVVGGWLVFSIGCGPAHDTNTMSDCWALEGGIIAFGWLAFWLLTLIREYLEKQHPEHWKAPAEAFQNAYVRQAARIINRSSPHLFSIGLPLAALLGSSAIWKLSMTAWGWIIFGGALVYLGVYFVLRQMKQRGLAYTQALMALLLATLAFCWWFEGDTRLLVLTAEMAVLHLVSARISDRGCSVAGHLLFAALACSLAIRLGAAEPGAMTMYSAEFLAEAALIAAALTISFVLGSVGEALGYRIAGLLLLTLEILKRLEGDIQFLALGAEAVLVQLAAFRMKDWNMRIAGHLLFALAGWTLPERLLTEAVAVIPLINNRALADLAVLASTAAITIALKSREFFSVRTSAAYLFLLHLALLAWLLRELSALNNGQAYVTSAWGGYAIILLILGLRLNLDKLRTTALATLLLVVGKLFLVDLARLEALWRVLLFLCFGGAFLLLSYYFRALWKPPAQLSGKS</sequence>
<feature type="transmembrane region" description="Helical" evidence="3">
    <location>
        <begin position="127"/>
        <end position="145"/>
    </location>
</feature>
<feature type="transmembrane region" description="Helical" evidence="3">
    <location>
        <begin position="291"/>
        <end position="309"/>
    </location>
</feature>
<evidence type="ECO:0000313" key="5">
    <source>
        <dbReference type="Proteomes" id="UP000179129"/>
    </source>
</evidence>
<feature type="transmembrane region" description="Helical" evidence="3">
    <location>
        <begin position="688"/>
        <end position="709"/>
    </location>
</feature>
<dbReference type="Proteomes" id="UP000179129">
    <property type="component" value="Unassembled WGS sequence"/>
</dbReference>
<feature type="coiled-coil region" evidence="1">
    <location>
        <begin position="6"/>
        <end position="33"/>
    </location>
</feature>
<feature type="transmembrane region" description="Helical" evidence="3">
    <location>
        <begin position="475"/>
        <end position="492"/>
    </location>
</feature>
<feature type="transmembrane region" description="Helical" evidence="3">
    <location>
        <begin position="183"/>
        <end position="201"/>
    </location>
</feature>
<feature type="transmembrane region" description="Helical" evidence="3">
    <location>
        <begin position="635"/>
        <end position="656"/>
    </location>
</feature>
<protein>
    <recommendedName>
        <fullName evidence="6">DUF2339 domain-containing protein</fullName>
    </recommendedName>
</protein>
<keyword evidence="3" id="KW-0812">Transmembrane</keyword>
<feature type="transmembrane region" description="Helical" evidence="3">
    <location>
        <begin position="663"/>
        <end position="682"/>
    </location>
</feature>
<evidence type="ECO:0000256" key="2">
    <source>
        <dbReference type="SAM" id="MobiDB-lite"/>
    </source>
</evidence>
<feature type="transmembrane region" description="Helical" evidence="3">
    <location>
        <begin position="157"/>
        <end position="177"/>
    </location>
</feature>
<keyword evidence="1" id="KW-0175">Coiled coil</keyword>
<reference evidence="4 5" key="1">
    <citation type="journal article" date="2016" name="Nat. Commun.">
        <title>Thousands of microbial genomes shed light on interconnected biogeochemical processes in an aquifer system.</title>
        <authorList>
            <person name="Anantharaman K."/>
            <person name="Brown C.T."/>
            <person name="Hug L.A."/>
            <person name="Sharon I."/>
            <person name="Castelle C.J."/>
            <person name="Probst A.J."/>
            <person name="Thomas B.C."/>
            <person name="Singh A."/>
            <person name="Wilkins M.J."/>
            <person name="Karaoz U."/>
            <person name="Brodie E.L."/>
            <person name="Williams K.H."/>
            <person name="Hubbard S.S."/>
            <person name="Banfield J.F."/>
        </authorList>
    </citation>
    <scope>NUCLEOTIDE SEQUENCE [LARGE SCALE GENOMIC DNA]</scope>
</reference>
<feature type="transmembrane region" description="Helical" evidence="3">
    <location>
        <begin position="608"/>
        <end position="623"/>
    </location>
</feature>
<feature type="transmembrane region" description="Helical" evidence="3">
    <location>
        <begin position="443"/>
        <end position="463"/>
    </location>
</feature>